<organism evidence="1 2">
    <name type="scientific">Ancylobacter mangrovi</name>
    <dbReference type="NCBI Taxonomy" id="2972472"/>
    <lineage>
        <taxon>Bacteria</taxon>
        <taxon>Pseudomonadati</taxon>
        <taxon>Pseudomonadota</taxon>
        <taxon>Alphaproteobacteria</taxon>
        <taxon>Hyphomicrobiales</taxon>
        <taxon>Xanthobacteraceae</taxon>
        <taxon>Ancylobacter</taxon>
    </lineage>
</organism>
<dbReference type="Proteomes" id="UP001151088">
    <property type="component" value="Unassembled WGS sequence"/>
</dbReference>
<sequence length="130" mass="13090">MTDQRHMLRRMAMALAIAYLVVLQAFLGGVASGAYAAAGAGYDSFALVICRGLHGTSSAPAAPADPPHHLPDCCSTGCLMSVGTPLPPAAGFVPAVRPAVVVAAALPPATHAAVIGVERSPRNTRAPPLA</sequence>
<evidence type="ECO:0008006" key="3">
    <source>
        <dbReference type="Google" id="ProtNLM"/>
    </source>
</evidence>
<accession>A0A9X2T0J4</accession>
<name>A0A9X2T0J4_9HYPH</name>
<gene>
    <name evidence="1" type="ORF">NVS89_02290</name>
</gene>
<evidence type="ECO:0000313" key="2">
    <source>
        <dbReference type="Proteomes" id="UP001151088"/>
    </source>
</evidence>
<dbReference type="EMBL" id="JANTHZ010000001">
    <property type="protein sequence ID" value="MCS0493910.1"/>
    <property type="molecule type" value="Genomic_DNA"/>
</dbReference>
<evidence type="ECO:0000313" key="1">
    <source>
        <dbReference type="EMBL" id="MCS0493910.1"/>
    </source>
</evidence>
<reference evidence="1" key="1">
    <citation type="submission" date="2022-08" db="EMBL/GenBank/DDBJ databases">
        <authorList>
            <person name="Li F."/>
        </authorList>
    </citation>
    <scope>NUCLEOTIDE SEQUENCE</scope>
    <source>
        <strain evidence="1">MQZ15Z-1</strain>
    </source>
</reference>
<keyword evidence="2" id="KW-1185">Reference proteome</keyword>
<dbReference type="AlphaFoldDB" id="A0A9X2T0J4"/>
<protein>
    <recommendedName>
        <fullName evidence="3">DUF2946 domain-containing protein</fullName>
    </recommendedName>
</protein>
<comment type="caution">
    <text evidence="1">The sequence shown here is derived from an EMBL/GenBank/DDBJ whole genome shotgun (WGS) entry which is preliminary data.</text>
</comment>
<dbReference type="RefSeq" id="WP_258730853.1">
    <property type="nucleotide sequence ID" value="NZ_JANTHZ010000001.1"/>
</dbReference>
<proteinExistence type="predicted"/>